<dbReference type="GO" id="GO:0003724">
    <property type="term" value="F:RNA helicase activity"/>
    <property type="evidence" value="ECO:0007669"/>
    <property type="project" value="TreeGrafter"/>
</dbReference>
<keyword evidence="15" id="KW-1185">Reference proteome</keyword>
<dbReference type="GO" id="GO:0016787">
    <property type="term" value="F:hydrolase activity"/>
    <property type="evidence" value="ECO:0007669"/>
    <property type="project" value="UniProtKB-KW"/>
</dbReference>
<feature type="region of interest" description="Disordered" evidence="11">
    <location>
        <begin position="1"/>
        <end position="20"/>
    </location>
</feature>
<dbReference type="PANTHER" id="PTHR47959:SF16">
    <property type="entry name" value="CRISPR-ASSOCIATED NUCLEASE_HELICASE CAS3-RELATED"/>
    <property type="match status" value="1"/>
</dbReference>
<dbReference type="PROSITE" id="PS51643">
    <property type="entry name" value="HD_CAS3"/>
    <property type="match status" value="1"/>
</dbReference>
<evidence type="ECO:0000256" key="11">
    <source>
        <dbReference type="SAM" id="MobiDB-lite"/>
    </source>
</evidence>
<keyword evidence="6" id="KW-0378">Hydrolase</keyword>
<evidence type="ECO:0000256" key="4">
    <source>
        <dbReference type="ARBA" id="ARBA00022723"/>
    </source>
</evidence>
<evidence type="ECO:0000259" key="13">
    <source>
        <dbReference type="PROSITE" id="PS51643"/>
    </source>
</evidence>
<sequence>MERRSAASARRQAGENQVPDQFHELVARATGGQQPYPYQSRLALNGLPEVLRVPTGAGKTLAAVLPWLHLRRSQPAETPRWLVYVLPQRALVEQVVAVVRGWRDRLGSDVDVHVLMGGEDPDDRAWKTDPERERIFVGTQDMVLSRLLMRGFAEARTAWPMSFGFLNAGVQFVFDEVQLMGPGLPTSLQLQGLREHLGTALPCRSLWMSATIDPDDLVTPDMTRPLNVVELSDDDIQGDLRTRLEATRTFHELPLVDTDAKHYPAAVAEHVLTEHVSGTRTLVVLNTVERATDVYLALKKRQPEASLTLLHSRFRLGDRLAHTDRALHTPSGAGSIVVSTQVLEAGVDLTSETLITEVAPWTSIVQRAGRCNRDGHAEQARLLWTSPPAGRHWHLPYEEADLKATADQLGQLEGRHVTGSELASLDVPQDVPVHPVLRRRDLLGLFDTAPDLSGNDIDVSPFIRDATERTVSIAWRDLSSVTDLDTRERLPMPSRAELCTAPIDQARKLLPNSSALVYDQRESMWRTARADDLRPTALLLFDATRGGYSPEIGFSPTSKAAVAPVAIPDADPLPDGMDTDPQSAGVGWVPLDVHLSDTERETRALLEQLAPALSADQCDAVALAARYHDLGKCHDTFVSSLRSANEESPPPDDTTVWAKSPSHRPLRHKPPHFRHELATALMLLSDEPGLLDGVTERDLVVYLAMAHHGKVRLGIRRQPDETEDVVLGVRQGSSTVPATLPGGRELPPMLMDLTPTQLGPGSLTDRALKLRDRTDLGPFRLAFCEAVLRSADWRASAVERTNADA</sequence>
<feature type="compositionally biased region" description="Low complexity" evidence="11">
    <location>
        <begin position="1"/>
        <end position="11"/>
    </location>
</feature>
<evidence type="ECO:0000256" key="7">
    <source>
        <dbReference type="ARBA" id="ARBA00022806"/>
    </source>
</evidence>
<evidence type="ECO:0000313" key="15">
    <source>
        <dbReference type="Proteomes" id="UP000250462"/>
    </source>
</evidence>
<feature type="compositionally biased region" description="Basic residues" evidence="11">
    <location>
        <begin position="661"/>
        <end position="670"/>
    </location>
</feature>
<dbReference type="PANTHER" id="PTHR47959">
    <property type="entry name" value="ATP-DEPENDENT RNA HELICASE RHLE-RELATED"/>
    <property type="match status" value="1"/>
</dbReference>
<evidence type="ECO:0000256" key="1">
    <source>
        <dbReference type="ARBA" id="ARBA00006847"/>
    </source>
</evidence>
<accession>A0A329QFF7</accession>
<dbReference type="Gene3D" id="3.40.50.300">
    <property type="entry name" value="P-loop containing nucleotide triphosphate hydrolases"/>
    <property type="match status" value="2"/>
</dbReference>
<keyword evidence="8" id="KW-0067">ATP-binding</keyword>
<comment type="caution">
    <text evidence="14">The sequence shown here is derived from an EMBL/GenBank/DDBJ whole genome shotgun (WGS) entry which is preliminary data.</text>
</comment>
<dbReference type="SUPFAM" id="SSF52540">
    <property type="entry name" value="P-loop containing nucleoside triphosphate hydrolases"/>
    <property type="match status" value="1"/>
</dbReference>
<evidence type="ECO:0000256" key="8">
    <source>
        <dbReference type="ARBA" id="ARBA00022840"/>
    </source>
</evidence>
<dbReference type="GO" id="GO:0005524">
    <property type="term" value="F:ATP binding"/>
    <property type="evidence" value="ECO:0007669"/>
    <property type="project" value="UniProtKB-KW"/>
</dbReference>
<dbReference type="GO" id="GO:0051607">
    <property type="term" value="P:defense response to virus"/>
    <property type="evidence" value="ECO:0007669"/>
    <property type="project" value="UniProtKB-KW"/>
</dbReference>
<name>A0A329QFF7_9ACTN</name>
<evidence type="ECO:0000256" key="3">
    <source>
        <dbReference type="ARBA" id="ARBA00022722"/>
    </source>
</evidence>
<evidence type="ECO:0000313" key="14">
    <source>
        <dbReference type="EMBL" id="RAW10032.1"/>
    </source>
</evidence>
<protein>
    <submittedName>
        <fullName evidence="14">CRISPR-associated helicase Cas3</fullName>
    </submittedName>
</protein>
<keyword evidence="5" id="KW-0547">Nucleotide-binding</keyword>
<evidence type="ECO:0000256" key="6">
    <source>
        <dbReference type="ARBA" id="ARBA00022801"/>
    </source>
</evidence>
<evidence type="ECO:0000259" key="12">
    <source>
        <dbReference type="PROSITE" id="PS51192"/>
    </source>
</evidence>
<feature type="domain" description="Helicase ATP-binding" evidence="12">
    <location>
        <begin position="40"/>
        <end position="230"/>
    </location>
</feature>
<dbReference type="Gene3D" id="1.10.3210.30">
    <property type="match status" value="1"/>
</dbReference>
<feature type="region of interest" description="Disordered" evidence="11">
    <location>
        <begin position="642"/>
        <end position="670"/>
    </location>
</feature>
<keyword evidence="7" id="KW-0347">Helicase</keyword>
<dbReference type="InterPro" id="IPR038257">
    <property type="entry name" value="CRISPR-assoc_Cas3_HD_sf"/>
</dbReference>
<evidence type="ECO:0000256" key="10">
    <source>
        <dbReference type="ARBA" id="ARBA00038437"/>
    </source>
</evidence>
<dbReference type="InterPro" id="IPR054712">
    <property type="entry name" value="Cas3-like_dom"/>
</dbReference>
<keyword evidence="3" id="KW-0540">Nuclease</keyword>
<dbReference type="InterPro" id="IPR014001">
    <property type="entry name" value="Helicase_ATP-bd"/>
</dbReference>
<dbReference type="AlphaFoldDB" id="A0A329QFF7"/>
<evidence type="ECO:0000256" key="5">
    <source>
        <dbReference type="ARBA" id="ARBA00022741"/>
    </source>
</evidence>
<comment type="similarity">
    <text evidence="10">Belongs to the DEAD box helicase family.</text>
</comment>
<dbReference type="NCBIfam" id="TIGR01587">
    <property type="entry name" value="cas3_core"/>
    <property type="match status" value="1"/>
</dbReference>
<dbReference type="InterPro" id="IPR006483">
    <property type="entry name" value="CRISPR-assoc_Cas3_HD"/>
</dbReference>
<dbReference type="GO" id="GO:0003676">
    <property type="term" value="F:nucleic acid binding"/>
    <property type="evidence" value="ECO:0007669"/>
    <property type="project" value="InterPro"/>
</dbReference>
<dbReference type="OrthoDB" id="9810236at2"/>
<dbReference type="SMART" id="SM00487">
    <property type="entry name" value="DEXDc"/>
    <property type="match status" value="1"/>
</dbReference>
<keyword evidence="9" id="KW-0051">Antiviral defense</keyword>
<feature type="domain" description="HD Cas3-type" evidence="13">
    <location>
        <begin position="584"/>
        <end position="794"/>
    </location>
</feature>
<dbReference type="InterPro" id="IPR006474">
    <property type="entry name" value="Helicase_Cas3_CRISPR-ass_core"/>
</dbReference>
<dbReference type="InterPro" id="IPR001650">
    <property type="entry name" value="Helicase_C-like"/>
</dbReference>
<dbReference type="Proteomes" id="UP000250462">
    <property type="component" value="Unassembled WGS sequence"/>
</dbReference>
<dbReference type="SMART" id="SM00490">
    <property type="entry name" value="HELICc"/>
    <property type="match status" value="1"/>
</dbReference>
<dbReference type="GO" id="GO:0046872">
    <property type="term" value="F:metal ion binding"/>
    <property type="evidence" value="ECO:0007669"/>
    <property type="project" value="UniProtKB-KW"/>
</dbReference>
<dbReference type="GO" id="GO:0005829">
    <property type="term" value="C:cytosol"/>
    <property type="evidence" value="ECO:0007669"/>
    <property type="project" value="TreeGrafter"/>
</dbReference>
<gene>
    <name evidence="14" type="primary">cas3</name>
    <name evidence="14" type="ORF">DPM12_19750</name>
</gene>
<comment type="similarity">
    <text evidence="1">In the N-terminal section; belongs to the CRISPR-associated nuclease Cas3-HD family.</text>
</comment>
<dbReference type="InterPro" id="IPR027417">
    <property type="entry name" value="P-loop_NTPase"/>
</dbReference>
<dbReference type="Pfam" id="PF22590">
    <property type="entry name" value="Cas3-like_C_2"/>
    <property type="match status" value="1"/>
</dbReference>
<organism evidence="14 15">
    <name type="scientific">Phytoactinopolyspora halophila</name>
    <dbReference type="NCBI Taxonomy" id="1981511"/>
    <lineage>
        <taxon>Bacteria</taxon>
        <taxon>Bacillati</taxon>
        <taxon>Actinomycetota</taxon>
        <taxon>Actinomycetes</taxon>
        <taxon>Jiangellales</taxon>
        <taxon>Jiangellaceae</taxon>
        <taxon>Phytoactinopolyspora</taxon>
    </lineage>
</organism>
<dbReference type="InterPro" id="IPR011545">
    <property type="entry name" value="DEAD/DEAH_box_helicase_dom"/>
</dbReference>
<dbReference type="PROSITE" id="PS51192">
    <property type="entry name" value="HELICASE_ATP_BIND_1"/>
    <property type="match status" value="1"/>
</dbReference>
<dbReference type="EMBL" id="QMIG01000031">
    <property type="protein sequence ID" value="RAW10032.1"/>
    <property type="molecule type" value="Genomic_DNA"/>
</dbReference>
<dbReference type="Pfam" id="PF18019">
    <property type="entry name" value="Cas3_HD"/>
    <property type="match status" value="1"/>
</dbReference>
<proteinExistence type="inferred from homology"/>
<dbReference type="Pfam" id="PF00270">
    <property type="entry name" value="DEAD"/>
    <property type="match status" value="1"/>
</dbReference>
<reference evidence="14 15" key="1">
    <citation type="submission" date="2018-06" db="EMBL/GenBank/DDBJ databases">
        <title>Phytoactinopolyspora halophila sp. nov., a novel halophilic actinomycete isolated from a saline soil in China.</title>
        <authorList>
            <person name="Tang S.-K."/>
        </authorList>
    </citation>
    <scope>NUCLEOTIDE SEQUENCE [LARGE SCALE GENOMIC DNA]</scope>
    <source>
        <strain evidence="14 15">YIM 96934</strain>
    </source>
</reference>
<keyword evidence="4" id="KW-0479">Metal-binding</keyword>
<evidence type="ECO:0000256" key="9">
    <source>
        <dbReference type="ARBA" id="ARBA00023118"/>
    </source>
</evidence>
<evidence type="ECO:0000256" key="2">
    <source>
        <dbReference type="ARBA" id="ARBA00009046"/>
    </source>
</evidence>
<dbReference type="GO" id="GO:0004518">
    <property type="term" value="F:nuclease activity"/>
    <property type="evidence" value="ECO:0007669"/>
    <property type="project" value="UniProtKB-KW"/>
</dbReference>
<comment type="similarity">
    <text evidence="2">In the central section; belongs to the CRISPR-associated helicase Cas3 family.</text>
</comment>
<dbReference type="InterPro" id="IPR050079">
    <property type="entry name" value="DEAD_box_RNA_helicase"/>
</dbReference>